<evidence type="ECO:0000313" key="2">
    <source>
        <dbReference type="WBParaSite" id="PgE042_g003_t01"/>
    </source>
</evidence>
<dbReference type="Proteomes" id="UP000887569">
    <property type="component" value="Unplaced"/>
</dbReference>
<proteinExistence type="predicted"/>
<name>A0A915A0I7_PARUN</name>
<protein>
    <submittedName>
        <fullName evidence="2">Uncharacterized protein</fullName>
    </submittedName>
</protein>
<reference evidence="2" key="1">
    <citation type="submission" date="2022-11" db="UniProtKB">
        <authorList>
            <consortium name="WormBaseParasite"/>
        </authorList>
    </citation>
    <scope>IDENTIFICATION</scope>
</reference>
<accession>A0A915A0I7</accession>
<dbReference type="AlphaFoldDB" id="A0A915A0I7"/>
<dbReference type="WBParaSite" id="PgE042_g003_t01">
    <property type="protein sequence ID" value="PgE042_g003_t01"/>
    <property type="gene ID" value="PgE042_g003"/>
</dbReference>
<organism evidence="1 2">
    <name type="scientific">Parascaris univalens</name>
    <name type="common">Nematode worm</name>
    <dbReference type="NCBI Taxonomy" id="6257"/>
    <lineage>
        <taxon>Eukaryota</taxon>
        <taxon>Metazoa</taxon>
        <taxon>Ecdysozoa</taxon>
        <taxon>Nematoda</taxon>
        <taxon>Chromadorea</taxon>
        <taxon>Rhabditida</taxon>
        <taxon>Spirurina</taxon>
        <taxon>Ascaridomorpha</taxon>
        <taxon>Ascaridoidea</taxon>
        <taxon>Ascarididae</taxon>
        <taxon>Parascaris</taxon>
    </lineage>
</organism>
<evidence type="ECO:0000313" key="1">
    <source>
        <dbReference type="Proteomes" id="UP000887569"/>
    </source>
</evidence>
<keyword evidence="1" id="KW-1185">Reference proteome</keyword>
<sequence>LFYKIEDRNRHSMHIFRAVMDHPYFSLHSPNTTSRIVSVRDGDVFSVVDRNAIVLWKLVDGVRTAWLYEGSTKRTGGVVKEFEKIGCVMSSINDDDGQLLFRILQVSKKH</sequence>